<evidence type="ECO:0000313" key="2">
    <source>
        <dbReference type="EMBL" id="MVU75996.1"/>
    </source>
</evidence>
<accession>A0A7K1UNT8</accession>
<gene>
    <name evidence="2" type="ORF">GPX89_01910</name>
</gene>
<sequence>MSSARQTTLQHEQSEFGAARAAEKAACEKQNAQAALTVAGHALDAEDCAFLLKMLGLDASAETE</sequence>
<feature type="compositionally biased region" description="Polar residues" evidence="1">
    <location>
        <begin position="1"/>
        <end position="11"/>
    </location>
</feature>
<name>A0A7K1UNT8_9NOCA</name>
<comment type="caution">
    <text evidence="2">The sequence shown here is derived from an EMBL/GenBank/DDBJ whole genome shotgun (WGS) entry which is preliminary data.</text>
</comment>
<proteinExistence type="predicted"/>
<feature type="region of interest" description="Disordered" evidence="1">
    <location>
        <begin position="1"/>
        <end position="22"/>
    </location>
</feature>
<dbReference type="AlphaFoldDB" id="A0A7K1UNT8"/>
<evidence type="ECO:0000313" key="3">
    <source>
        <dbReference type="Proteomes" id="UP000466794"/>
    </source>
</evidence>
<reference evidence="2 3" key="1">
    <citation type="submission" date="2019-12" db="EMBL/GenBank/DDBJ databases">
        <title>Nocardia sp. nov. ET3-3 isolated from soil.</title>
        <authorList>
            <person name="Kanchanasin P."/>
            <person name="Tanasupawat S."/>
            <person name="Yuki M."/>
            <person name="Kudo T."/>
        </authorList>
    </citation>
    <scope>NUCLEOTIDE SEQUENCE [LARGE SCALE GENOMIC DNA]</scope>
    <source>
        <strain evidence="2 3">ET3-3</strain>
    </source>
</reference>
<dbReference type="Proteomes" id="UP000466794">
    <property type="component" value="Unassembled WGS sequence"/>
</dbReference>
<protein>
    <submittedName>
        <fullName evidence="2">Uncharacterized protein</fullName>
    </submittedName>
</protein>
<keyword evidence="3" id="KW-1185">Reference proteome</keyword>
<organism evidence="2 3">
    <name type="scientific">Nocardia terrae</name>
    <dbReference type="NCBI Taxonomy" id="2675851"/>
    <lineage>
        <taxon>Bacteria</taxon>
        <taxon>Bacillati</taxon>
        <taxon>Actinomycetota</taxon>
        <taxon>Actinomycetes</taxon>
        <taxon>Mycobacteriales</taxon>
        <taxon>Nocardiaceae</taxon>
        <taxon>Nocardia</taxon>
    </lineage>
</organism>
<evidence type="ECO:0000256" key="1">
    <source>
        <dbReference type="SAM" id="MobiDB-lite"/>
    </source>
</evidence>
<dbReference type="RefSeq" id="WP_157354757.1">
    <property type="nucleotide sequence ID" value="NZ_WRPP01000001.1"/>
</dbReference>
<dbReference type="EMBL" id="WRPP01000001">
    <property type="protein sequence ID" value="MVU75996.1"/>
    <property type="molecule type" value="Genomic_DNA"/>
</dbReference>